<dbReference type="KEGG" id="nfr:ERS450000_02484"/>
<dbReference type="AlphaFoldDB" id="A0A0H5NNZ2"/>
<evidence type="ECO:0000313" key="1">
    <source>
        <dbReference type="EMBL" id="CRY77595.1"/>
    </source>
</evidence>
<dbReference type="EMBL" id="LN868938">
    <property type="protein sequence ID" value="CRY77595.1"/>
    <property type="molecule type" value="Genomic_DNA"/>
</dbReference>
<dbReference type="RefSeq" id="WP_159005459.1">
    <property type="nucleotide sequence ID" value="NZ_CP031418.1"/>
</dbReference>
<accession>A0A0H5NNZ2</accession>
<protein>
    <submittedName>
        <fullName evidence="1">Uncharacterized protein</fullName>
    </submittedName>
</protein>
<proteinExistence type="predicted"/>
<dbReference type="Proteomes" id="UP000057820">
    <property type="component" value="Chromosome 1"/>
</dbReference>
<gene>
    <name evidence="1" type="ORF">ERS450000_02484</name>
</gene>
<organism evidence="1 2">
    <name type="scientific">Nocardia farcinica</name>
    <dbReference type="NCBI Taxonomy" id="37329"/>
    <lineage>
        <taxon>Bacteria</taxon>
        <taxon>Bacillati</taxon>
        <taxon>Actinomycetota</taxon>
        <taxon>Actinomycetes</taxon>
        <taxon>Mycobacteriales</taxon>
        <taxon>Nocardiaceae</taxon>
        <taxon>Nocardia</taxon>
    </lineage>
</organism>
<reference evidence="2" key="1">
    <citation type="submission" date="2015-03" db="EMBL/GenBank/DDBJ databases">
        <authorList>
            <consortium name="Pathogen Informatics"/>
        </authorList>
    </citation>
    <scope>NUCLEOTIDE SEQUENCE [LARGE SCALE GENOMIC DNA]</scope>
    <source>
        <strain evidence="2">NCTC11134</strain>
    </source>
</reference>
<sequence>MTLTPAATCSLRDCTAPATDLYHYQWQNRTITDHLCPAHYRQALRNDAAMEAFDRDYN</sequence>
<name>A0A0H5NNZ2_NOCFR</name>
<evidence type="ECO:0000313" key="2">
    <source>
        <dbReference type="Proteomes" id="UP000057820"/>
    </source>
</evidence>